<accession>A0A6J7F041</accession>
<reference evidence="1" key="1">
    <citation type="submission" date="2020-05" db="EMBL/GenBank/DDBJ databases">
        <authorList>
            <person name="Chiriac C."/>
            <person name="Salcher M."/>
            <person name="Ghai R."/>
            <person name="Kavagutti S V."/>
        </authorList>
    </citation>
    <scope>NUCLEOTIDE SEQUENCE</scope>
</reference>
<name>A0A6J7F041_9ZZZZ</name>
<proteinExistence type="predicted"/>
<evidence type="ECO:0000313" key="1">
    <source>
        <dbReference type="EMBL" id="CAB4887128.1"/>
    </source>
</evidence>
<organism evidence="1">
    <name type="scientific">freshwater metagenome</name>
    <dbReference type="NCBI Taxonomy" id="449393"/>
    <lineage>
        <taxon>unclassified sequences</taxon>
        <taxon>metagenomes</taxon>
        <taxon>ecological metagenomes</taxon>
    </lineage>
</organism>
<protein>
    <submittedName>
        <fullName evidence="1">Unannotated protein</fullName>
    </submittedName>
</protein>
<dbReference type="EMBL" id="CAFBLS010000342">
    <property type="protein sequence ID" value="CAB4887128.1"/>
    <property type="molecule type" value="Genomic_DNA"/>
</dbReference>
<dbReference type="AlphaFoldDB" id="A0A6J7F041"/>
<sequence length="52" mass="5824">MAVDVTRMRSIARLRTNSHDVVTRRSTIRAASDVTRLVIEMTPNEPAICPNT</sequence>
<gene>
    <name evidence="1" type="ORF">UFOPK3402_02022</name>
</gene>